<dbReference type="SUPFAM" id="SSF103088">
    <property type="entry name" value="OmpA-like"/>
    <property type="match status" value="1"/>
</dbReference>
<dbReference type="AlphaFoldDB" id="A0A9D2CB31"/>
<evidence type="ECO:0008006" key="3">
    <source>
        <dbReference type="Google" id="ProtNLM"/>
    </source>
</evidence>
<sequence>MLSDLNLRTDGDSLRVSFRVGIGPNATRGHNYKLTLSPVLVGGGEERPLRRIEIYGRRVELLDARAGRPYVRGLSTGDLRHPVAGALRASEGDTVEYSASVPLESWMKGAGLRLERWRSGCCHRDTLPVVELAAEEAPAVLSAAGVAAWAAAVSAEGAATTTGDSLSRRLTFVEPFSALEARMHAQSVSPGLFDPDMPLDMGQSADTPRQQDIDKYIADGEAGALMVHFHQGRHDLERHFRDNNATLVNLVSSIRALLNSSTSRVVRVVIVGSASPEGTLAFNDRLAWNRAVTLKEFLLRNTDFPSDSITLFNGSEDWRGLRRLVAASDLYEREEILRIIDNVPVKKGRELELMKLSGGRPYLYMLEHMFPDLRNAAFIKVYYENLPDPSAEALSRGAALVSAGRYAEALSILPQATPGSRRDLLQGTSLLFTGDRDAALPLLERAAAAGESEAESLLAQIRAVESPRTFGTVILPGKK</sequence>
<dbReference type="EMBL" id="DXDA01000007">
    <property type="protein sequence ID" value="HIY67937.1"/>
    <property type="molecule type" value="Genomic_DNA"/>
</dbReference>
<dbReference type="InterPro" id="IPR036737">
    <property type="entry name" value="OmpA-like_sf"/>
</dbReference>
<protein>
    <recommendedName>
        <fullName evidence="3">OmpA-like domain-containing protein</fullName>
    </recommendedName>
</protein>
<accession>A0A9D2CB31</accession>
<dbReference type="Gene3D" id="3.30.1330.60">
    <property type="entry name" value="OmpA-like domain"/>
    <property type="match status" value="1"/>
</dbReference>
<reference evidence="1" key="2">
    <citation type="submission" date="2021-04" db="EMBL/GenBank/DDBJ databases">
        <authorList>
            <person name="Gilroy R."/>
        </authorList>
    </citation>
    <scope>NUCLEOTIDE SEQUENCE</scope>
    <source>
        <strain evidence="1">5134</strain>
    </source>
</reference>
<name>A0A9D2CB31_9BACT</name>
<comment type="caution">
    <text evidence="1">The sequence shown here is derived from an EMBL/GenBank/DDBJ whole genome shotgun (WGS) entry which is preliminary data.</text>
</comment>
<dbReference type="Proteomes" id="UP000886844">
    <property type="component" value="Unassembled WGS sequence"/>
</dbReference>
<evidence type="ECO:0000313" key="2">
    <source>
        <dbReference type="Proteomes" id="UP000886844"/>
    </source>
</evidence>
<gene>
    <name evidence="1" type="ORF">H9828_00810</name>
</gene>
<evidence type="ECO:0000313" key="1">
    <source>
        <dbReference type="EMBL" id="HIY67937.1"/>
    </source>
</evidence>
<proteinExistence type="predicted"/>
<organism evidence="1 2">
    <name type="scientific">Candidatus Alistipes intestinigallinarum</name>
    <dbReference type="NCBI Taxonomy" id="2838440"/>
    <lineage>
        <taxon>Bacteria</taxon>
        <taxon>Pseudomonadati</taxon>
        <taxon>Bacteroidota</taxon>
        <taxon>Bacteroidia</taxon>
        <taxon>Bacteroidales</taxon>
        <taxon>Rikenellaceae</taxon>
        <taxon>Alistipes</taxon>
    </lineage>
</organism>
<reference evidence="1" key="1">
    <citation type="journal article" date="2021" name="PeerJ">
        <title>Extensive microbial diversity within the chicken gut microbiome revealed by metagenomics and culture.</title>
        <authorList>
            <person name="Gilroy R."/>
            <person name="Ravi A."/>
            <person name="Getino M."/>
            <person name="Pursley I."/>
            <person name="Horton D.L."/>
            <person name="Alikhan N.F."/>
            <person name="Baker D."/>
            <person name="Gharbi K."/>
            <person name="Hall N."/>
            <person name="Watson M."/>
            <person name="Adriaenssens E.M."/>
            <person name="Foster-Nyarko E."/>
            <person name="Jarju S."/>
            <person name="Secka A."/>
            <person name="Antonio M."/>
            <person name="Oren A."/>
            <person name="Chaudhuri R.R."/>
            <person name="La Ragione R."/>
            <person name="Hildebrand F."/>
            <person name="Pallen M.J."/>
        </authorList>
    </citation>
    <scope>NUCLEOTIDE SEQUENCE</scope>
    <source>
        <strain evidence="1">5134</strain>
    </source>
</reference>